<feature type="transmembrane region" description="Helical" evidence="1">
    <location>
        <begin position="48"/>
        <end position="70"/>
    </location>
</feature>
<gene>
    <name evidence="2" type="ORF">PTD2_04336</name>
</gene>
<reference evidence="2 3" key="1">
    <citation type="submission" date="2006-02" db="EMBL/GenBank/DDBJ databases">
        <authorList>
            <person name="Moran M.A."/>
            <person name="Kjelleberg S."/>
            <person name="Egan S."/>
            <person name="Saunders N."/>
            <person name="Thomas T."/>
            <person name="Ferriera S."/>
            <person name="Johnson J."/>
            <person name="Kravitz S."/>
            <person name="Halpern A."/>
            <person name="Remington K."/>
            <person name="Beeson K."/>
            <person name="Tran B."/>
            <person name="Rogers Y.-H."/>
            <person name="Friedman R."/>
            <person name="Venter J.C."/>
        </authorList>
    </citation>
    <scope>NUCLEOTIDE SEQUENCE [LARGE SCALE GENOMIC DNA]</scope>
    <source>
        <strain evidence="2 3">D2</strain>
    </source>
</reference>
<dbReference type="EMBL" id="AAOH01000001">
    <property type="protein sequence ID" value="EAR30770.1"/>
    <property type="molecule type" value="Genomic_DNA"/>
</dbReference>
<dbReference type="RefSeq" id="WP_009837068.1">
    <property type="nucleotide sequence ID" value="NZ_AAOH01000001.1"/>
</dbReference>
<accession>A4C5D8</accession>
<dbReference type="InterPro" id="IPR016410">
    <property type="entry name" value="Phage_imm"/>
</dbReference>
<proteinExistence type="predicted"/>
<organism evidence="2 3">
    <name type="scientific">Pseudoalteromonas tunicata D2</name>
    <dbReference type="NCBI Taxonomy" id="87626"/>
    <lineage>
        <taxon>Bacteria</taxon>
        <taxon>Pseudomonadati</taxon>
        <taxon>Pseudomonadota</taxon>
        <taxon>Gammaproteobacteria</taxon>
        <taxon>Alteromonadales</taxon>
        <taxon>Pseudoalteromonadaceae</taxon>
        <taxon>Pseudoalteromonas</taxon>
    </lineage>
</organism>
<dbReference type="OrthoDB" id="5771061at2"/>
<name>A4C5D8_9GAMM</name>
<protein>
    <recommendedName>
        <fullName evidence="4">Superinfection immunity protein</fullName>
    </recommendedName>
</protein>
<comment type="caution">
    <text evidence="2">The sequence shown here is derived from an EMBL/GenBank/DDBJ whole genome shotgun (WGS) entry which is preliminary data.</text>
</comment>
<dbReference type="HOGENOM" id="CLU_188435_0_0_6"/>
<feature type="transmembrane region" description="Helical" evidence="1">
    <location>
        <begin position="20"/>
        <end position="41"/>
    </location>
</feature>
<keyword evidence="3" id="KW-1185">Reference proteome</keyword>
<evidence type="ECO:0008006" key="4">
    <source>
        <dbReference type="Google" id="ProtNLM"/>
    </source>
</evidence>
<dbReference type="Pfam" id="PF14373">
    <property type="entry name" value="Imm_superinfect"/>
    <property type="match status" value="1"/>
</dbReference>
<dbReference type="STRING" id="87626.PTD2_04336"/>
<evidence type="ECO:0000313" key="3">
    <source>
        <dbReference type="Proteomes" id="UP000006201"/>
    </source>
</evidence>
<keyword evidence="1" id="KW-0812">Transmembrane</keyword>
<dbReference type="Proteomes" id="UP000006201">
    <property type="component" value="Unassembled WGS sequence"/>
</dbReference>
<keyword evidence="1" id="KW-1133">Transmembrane helix</keyword>
<keyword evidence="1" id="KW-0472">Membrane</keyword>
<sequence>METIQNYLTVLEQANTLTLILFGVFFLVVWFLPSLLALLFNRQHALKIALLNVPAGLSWIAWIALCVWAVTGKLSDKLAAKARLKPISH</sequence>
<evidence type="ECO:0000313" key="2">
    <source>
        <dbReference type="EMBL" id="EAR30770.1"/>
    </source>
</evidence>
<dbReference type="AlphaFoldDB" id="A4C5D8"/>
<evidence type="ECO:0000256" key="1">
    <source>
        <dbReference type="SAM" id="Phobius"/>
    </source>
</evidence>
<dbReference type="eggNOG" id="ENOG50339BV">
    <property type="taxonomic scope" value="Bacteria"/>
</dbReference>